<accession>L0F832</accession>
<proteinExistence type="predicted"/>
<evidence type="ECO:0000256" key="1">
    <source>
        <dbReference type="SAM" id="SignalP"/>
    </source>
</evidence>
<sequence>MKQSSVRTCLLLIVALLVTALFPITAFAALPEGVPSSIEAPSIQNIALKTYDDGRPYFEAQVYFPQSVLNLDSEAPGGGSVFWDYSVKVDDGSWNEFGGGGYINVYTGGEDGEAPVSAGTFAITFDPIDEGTLTSVDIKSHIYSYQLRVYYDYYEGWPDVQPIYSPVSNVVTIGSGSFYADSKTDRLSGASRIETAIAVSQEGWPSGADTIILTREDNYPDALTGTPLSKKCDAPILFTNRLTLTPATAAEIARLGAKKVIVLGGSGAVSEAIENKLKQSYTVQRIGGADRYATAAKIASELGYKGKVVITTGQDFHDALVVAPLAANQEIPILLTQPNSLPAVIQAALLSITPTETIVVGNQSAVSNTVLGQLTNAKRISGSDIYETAILVAKNFEANTERVFLATGKDFPDALSGSAVAAKFNSPILFVGEPLSTYVKQYLGDNKQNTTKVHLLGGTGAIADTVRNEVERIYE</sequence>
<dbReference type="STRING" id="871963.Desdi_1305"/>
<dbReference type="eggNOG" id="COG2247">
    <property type="taxonomic scope" value="Bacteria"/>
</dbReference>
<evidence type="ECO:0000313" key="3">
    <source>
        <dbReference type="Proteomes" id="UP000010797"/>
    </source>
</evidence>
<name>L0F832_DESDL</name>
<dbReference type="Proteomes" id="UP000010797">
    <property type="component" value="Chromosome"/>
</dbReference>
<dbReference type="RefSeq" id="WP_015261812.1">
    <property type="nucleotide sequence ID" value="NC_019903.1"/>
</dbReference>
<dbReference type="Gene3D" id="3.40.50.12090">
    <property type="match status" value="2"/>
</dbReference>
<organism evidence="2 3">
    <name type="scientific">Desulfitobacterium dichloroeliminans (strain LMG P-21439 / DCA1)</name>
    <dbReference type="NCBI Taxonomy" id="871963"/>
    <lineage>
        <taxon>Bacteria</taxon>
        <taxon>Bacillati</taxon>
        <taxon>Bacillota</taxon>
        <taxon>Clostridia</taxon>
        <taxon>Eubacteriales</taxon>
        <taxon>Desulfitobacteriaceae</taxon>
        <taxon>Desulfitobacterium</taxon>
    </lineage>
</organism>
<evidence type="ECO:0000313" key="2">
    <source>
        <dbReference type="EMBL" id="AGA68816.1"/>
    </source>
</evidence>
<gene>
    <name evidence="2" type="ordered locus">Desdi_1305</name>
</gene>
<dbReference type="EMBL" id="CP003344">
    <property type="protein sequence ID" value="AGA68816.1"/>
    <property type="molecule type" value="Genomic_DNA"/>
</dbReference>
<dbReference type="InterPro" id="IPR007253">
    <property type="entry name" value="Cell_wall-bd_2"/>
</dbReference>
<keyword evidence="1" id="KW-0732">Signal</keyword>
<keyword evidence="3" id="KW-1185">Reference proteome</keyword>
<feature type="signal peptide" evidence="1">
    <location>
        <begin position="1"/>
        <end position="28"/>
    </location>
</feature>
<dbReference type="InterPro" id="IPR051922">
    <property type="entry name" value="Bact_Sporulation_Assoc"/>
</dbReference>
<dbReference type="AlphaFoldDB" id="L0F832"/>
<dbReference type="PANTHER" id="PTHR30032:SF8">
    <property type="entry name" value="GERMINATION-SPECIFIC N-ACETYLMURAMOYL-L-ALANINE AMIDASE"/>
    <property type="match status" value="1"/>
</dbReference>
<dbReference type="OrthoDB" id="189537at2"/>
<dbReference type="KEGG" id="ddl:Desdi_1305"/>
<dbReference type="PANTHER" id="PTHR30032">
    <property type="entry name" value="N-ACETYLMURAMOYL-L-ALANINE AMIDASE-RELATED"/>
    <property type="match status" value="1"/>
</dbReference>
<dbReference type="HOGENOM" id="CLU_029770_0_0_9"/>
<protein>
    <submittedName>
        <fullName evidence="2">Cell wall-binding protein</fullName>
    </submittedName>
</protein>
<reference evidence="3" key="1">
    <citation type="submission" date="2012-02" db="EMBL/GenBank/DDBJ databases">
        <title>Complete sequence of Desulfitobacterium dichloroeliminans LMG P-21439.</title>
        <authorList>
            <person name="Lucas S."/>
            <person name="Han J."/>
            <person name="Lapidus A."/>
            <person name="Cheng J.-F."/>
            <person name="Goodwin L."/>
            <person name="Pitluck S."/>
            <person name="Peters L."/>
            <person name="Ovchinnikova G."/>
            <person name="Teshima H."/>
            <person name="Detter J.C."/>
            <person name="Han C."/>
            <person name="Tapia R."/>
            <person name="Land M."/>
            <person name="Hauser L."/>
            <person name="Kyrpides N."/>
            <person name="Ivanova N."/>
            <person name="Pagani I."/>
            <person name="Kruse T."/>
            <person name="de Vos W.M."/>
            <person name="Boon N."/>
            <person name="Smidt H."/>
            <person name="Woyke T."/>
        </authorList>
    </citation>
    <scope>NUCLEOTIDE SEQUENCE [LARGE SCALE GENOMIC DNA]</scope>
    <source>
        <strain evidence="3">LMG P-21439 / DCA1</strain>
    </source>
</reference>
<dbReference type="Pfam" id="PF04122">
    <property type="entry name" value="CW_binding_2"/>
    <property type="match status" value="3"/>
</dbReference>
<feature type="chain" id="PRO_5003941342" evidence="1">
    <location>
        <begin position="29"/>
        <end position="475"/>
    </location>
</feature>